<proteinExistence type="predicted"/>
<comment type="caution">
    <text evidence="1">The sequence shown here is derived from an EMBL/GenBank/DDBJ whole genome shotgun (WGS) entry which is preliminary data.</text>
</comment>
<keyword evidence="2" id="KW-1185">Reference proteome</keyword>
<protein>
    <submittedName>
        <fullName evidence="1">Uncharacterized protein</fullName>
    </submittedName>
</protein>
<dbReference type="Proteomes" id="UP001148737">
    <property type="component" value="Unassembled WGS sequence"/>
</dbReference>
<organism evidence="1 2">
    <name type="scientific">Lecanicillium saksenae</name>
    <dbReference type="NCBI Taxonomy" id="468837"/>
    <lineage>
        <taxon>Eukaryota</taxon>
        <taxon>Fungi</taxon>
        <taxon>Dikarya</taxon>
        <taxon>Ascomycota</taxon>
        <taxon>Pezizomycotina</taxon>
        <taxon>Sordariomycetes</taxon>
        <taxon>Hypocreomycetidae</taxon>
        <taxon>Hypocreales</taxon>
        <taxon>Cordycipitaceae</taxon>
        <taxon>Lecanicillium</taxon>
    </lineage>
</organism>
<name>A0ACC1QSG7_9HYPO</name>
<reference evidence="1" key="1">
    <citation type="submission" date="2022-07" db="EMBL/GenBank/DDBJ databases">
        <title>Genome Sequence of Lecanicillium saksenae.</title>
        <authorList>
            <person name="Buettner E."/>
        </authorList>
    </citation>
    <scope>NUCLEOTIDE SEQUENCE</scope>
    <source>
        <strain evidence="1">VT-O1</strain>
    </source>
</reference>
<sequence length="75" mass="8711">MSLVYRYLHLYRHLFTAAHQPLPRHVRALKGRLAAYKIPQVMRVVDHIPRNAMGKINKKQLVKAIFADETSGDEM</sequence>
<evidence type="ECO:0000313" key="1">
    <source>
        <dbReference type="EMBL" id="KAJ3489798.1"/>
    </source>
</evidence>
<dbReference type="EMBL" id="JANAKD010000718">
    <property type="protein sequence ID" value="KAJ3489798.1"/>
    <property type="molecule type" value="Genomic_DNA"/>
</dbReference>
<gene>
    <name evidence="1" type="ORF">NLG97_g5921</name>
</gene>
<accession>A0ACC1QSG7</accession>
<evidence type="ECO:0000313" key="2">
    <source>
        <dbReference type="Proteomes" id="UP001148737"/>
    </source>
</evidence>